<evidence type="ECO:0000256" key="1">
    <source>
        <dbReference type="ARBA" id="ARBA00004572"/>
    </source>
</evidence>
<dbReference type="AlphaFoldDB" id="A0A3G2S1T7"/>
<dbReference type="PANTHER" id="PTHR12430">
    <property type="entry name" value="MITOCHONDRIAL IMPORT RECEPTOR SUBUNIT TOM20"/>
    <property type="match status" value="1"/>
</dbReference>
<dbReference type="FunFam" id="1.20.960.10:FF:000002">
    <property type="entry name" value="Mitochondrial import receptor subunit TOM20"/>
    <property type="match status" value="1"/>
</dbReference>
<proteinExistence type="inferred from homology"/>
<keyword evidence="9" id="KW-0472">Membrane</keyword>
<dbReference type="Proteomes" id="UP000269793">
    <property type="component" value="Chromosome II"/>
</dbReference>
<evidence type="ECO:0000256" key="7">
    <source>
        <dbReference type="ARBA" id="ARBA00022989"/>
    </source>
</evidence>
<evidence type="ECO:0000256" key="3">
    <source>
        <dbReference type="ARBA" id="ARBA00022448"/>
    </source>
</evidence>
<dbReference type="InterPro" id="IPR002056">
    <property type="entry name" value="MAS20"/>
</dbReference>
<dbReference type="GO" id="GO:0030943">
    <property type="term" value="F:mitochondrion targeting sequence binding"/>
    <property type="evidence" value="ECO:0007669"/>
    <property type="project" value="TreeGrafter"/>
</dbReference>
<feature type="region of interest" description="Disordered" evidence="14">
    <location>
        <begin position="156"/>
        <end position="225"/>
    </location>
</feature>
<dbReference type="Pfam" id="PF02064">
    <property type="entry name" value="MAS20"/>
    <property type="match status" value="1"/>
</dbReference>
<keyword evidence="15" id="KW-0675">Receptor</keyword>
<keyword evidence="16" id="KW-1185">Reference proteome</keyword>
<feature type="compositionally biased region" description="Basic and acidic residues" evidence="14">
    <location>
        <begin position="203"/>
        <end position="217"/>
    </location>
</feature>
<evidence type="ECO:0000256" key="10">
    <source>
        <dbReference type="ARBA" id="ARBA00042705"/>
    </source>
</evidence>
<evidence type="ECO:0000256" key="4">
    <source>
        <dbReference type="ARBA" id="ARBA00022692"/>
    </source>
</evidence>
<sequence>MKLSSVLTAAASTLAVATIGYAVYFDYKRRNDPDFRKKLRKQSKQSVKVAKKELKAAAQQESMMIEKAVRDAAEPGVLPAGVQEKEAFFMEQVATGEALFAQGAAYHVPAAIAFFKALKVYPAPVELVMIYQKAVPKEVFDLIMKLVTRDAAVNGAGGASAKSADLDQVDDAVGAKESSEPKDSSDAKSETTSSKATELPNDAGKKEETKIEKDEKTPQAGAETA</sequence>
<dbReference type="STRING" id="425264.A0A3G2S1T7"/>
<dbReference type="EMBL" id="CP033149">
    <property type="protein sequence ID" value="AYO41930.1"/>
    <property type="molecule type" value="Genomic_DNA"/>
</dbReference>
<evidence type="ECO:0000256" key="8">
    <source>
        <dbReference type="ARBA" id="ARBA00023128"/>
    </source>
</evidence>
<dbReference type="PANTHER" id="PTHR12430:SF0">
    <property type="entry name" value="TRANSLOCASE OF OUTER MITOCHONDRIAL MEMBRANE 20"/>
    <property type="match status" value="1"/>
</dbReference>
<accession>A0A3G2S1T7</accession>
<dbReference type="OrthoDB" id="2154253at2759"/>
<evidence type="ECO:0000256" key="14">
    <source>
        <dbReference type="SAM" id="MobiDB-lite"/>
    </source>
</evidence>
<dbReference type="PRINTS" id="PR00351">
    <property type="entry name" value="OM20RECEPTOR"/>
</dbReference>
<keyword evidence="8" id="KW-0496">Mitochondrion</keyword>
<evidence type="ECO:0000256" key="11">
    <source>
        <dbReference type="ARBA" id="ARBA00068548"/>
    </source>
</evidence>
<evidence type="ECO:0000256" key="13">
    <source>
        <dbReference type="ARBA" id="ARBA00080405"/>
    </source>
</evidence>
<dbReference type="SUPFAM" id="SSF47157">
    <property type="entry name" value="Mitochondrial import receptor subunit Tom20"/>
    <property type="match status" value="1"/>
</dbReference>
<dbReference type="GO" id="GO:0006886">
    <property type="term" value="P:intracellular protein transport"/>
    <property type="evidence" value="ECO:0007669"/>
    <property type="project" value="InterPro"/>
</dbReference>
<evidence type="ECO:0000256" key="9">
    <source>
        <dbReference type="ARBA" id="ARBA00023136"/>
    </source>
</evidence>
<dbReference type="GO" id="GO:0006605">
    <property type="term" value="P:protein targeting"/>
    <property type="evidence" value="ECO:0007669"/>
    <property type="project" value="InterPro"/>
</dbReference>
<dbReference type="GO" id="GO:0005742">
    <property type="term" value="C:mitochondrial outer membrane translocase complex"/>
    <property type="evidence" value="ECO:0007669"/>
    <property type="project" value="InterPro"/>
</dbReference>
<feature type="compositionally biased region" description="Basic and acidic residues" evidence="14">
    <location>
        <begin position="173"/>
        <end position="189"/>
    </location>
</feature>
<dbReference type="Gene3D" id="1.20.960.10">
    <property type="entry name" value="Mitochondrial outer membrane translocase complex, subunit Tom20 domain"/>
    <property type="match status" value="1"/>
</dbReference>
<evidence type="ECO:0000256" key="12">
    <source>
        <dbReference type="ARBA" id="ARBA00073975"/>
    </source>
</evidence>
<keyword evidence="3" id="KW-0813">Transport</keyword>
<dbReference type="InterPro" id="IPR023392">
    <property type="entry name" value="Tom20_dom_sf"/>
</dbReference>
<evidence type="ECO:0000256" key="5">
    <source>
        <dbReference type="ARBA" id="ARBA00022787"/>
    </source>
</evidence>
<organism evidence="15 16">
    <name type="scientific">Malassezia restricta (strain ATCC 96810 / NBRC 103918 / CBS 7877)</name>
    <name type="common">Seborrheic dermatitis infection agent</name>
    <dbReference type="NCBI Taxonomy" id="425264"/>
    <lineage>
        <taxon>Eukaryota</taxon>
        <taxon>Fungi</taxon>
        <taxon>Dikarya</taxon>
        <taxon>Basidiomycota</taxon>
        <taxon>Ustilaginomycotina</taxon>
        <taxon>Malasseziomycetes</taxon>
        <taxon>Malasseziales</taxon>
        <taxon>Malasseziaceae</taxon>
        <taxon>Malassezia</taxon>
    </lineage>
</organism>
<comment type="similarity">
    <text evidence="2">Belongs to the Tom20 family.</text>
</comment>
<name>A0A3G2S1T7_MALR7</name>
<keyword evidence="4" id="KW-0812">Transmembrane</keyword>
<evidence type="ECO:0000313" key="16">
    <source>
        <dbReference type="Proteomes" id="UP000269793"/>
    </source>
</evidence>
<keyword evidence="5" id="KW-1000">Mitochondrion outer membrane</keyword>
<dbReference type="GO" id="GO:0030150">
    <property type="term" value="P:protein import into mitochondrial matrix"/>
    <property type="evidence" value="ECO:0007669"/>
    <property type="project" value="TreeGrafter"/>
</dbReference>
<keyword evidence="6" id="KW-0653">Protein transport</keyword>
<gene>
    <name evidence="15" type="primary">tom20</name>
    <name evidence="15" type="ORF">DNF11_0980</name>
</gene>
<comment type="subcellular location">
    <subcellularLocation>
        <location evidence="1">Mitochondrion outer membrane</location>
        <topology evidence="1">Single-pass membrane protein</topology>
    </subcellularLocation>
</comment>
<keyword evidence="7" id="KW-1133">Transmembrane helix</keyword>
<dbReference type="VEuPathDB" id="FungiDB:DNF11_0980"/>
<protein>
    <recommendedName>
        <fullName evidence="11">Mitochondrial import receptor subunit TOM20</fullName>
    </recommendedName>
    <alternativeName>
        <fullName evidence="10">Mitochondrial 20 kDa outer membrane protein</fullName>
    </alternativeName>
    <alternativeName>
        <fullName evidence="12">Mitochondrial import receptor subunit tom20</fullName>
    </alternativeName>
    <alternativeName>
        <fullName evidence="13">Translocase of outer membrane 20 kDa subunit</fullName>
    </alternativeName>
</protein>
<evidence type="ECO:0000313" key="15">
    <source>
        <dbReference type="EMBL" id="AYO41930.1"/>
    </source>
</evidence>
<reference evidence="15 16" key="1">
    <citation type="submission" date="2018-10" db="EMBL/GenBank/DDBJ databases">
        <title>Complete genome sequence of Malassezia restricta CBS 7877.</title>
        <authorList>
            <person name="Morand S.C."/>
            <person name="Bertignac M."/>
            <person name="Iltis A."/>
            <person name="Kolder I."/>
            <person name="Pirovano W."/>
            <person name="Jourdain R."/>
            <person name="Clavaud C."/>
        </authorList>
    </citation>
    <scope>NUCLEOTIDE SEQUENCE [LARGE SCALE GENOMIC DNA]</scope>
    <source>
        <strain evidence="15 16">CBS 7877</strain>
    </source>
</reference>
<dbReference type="GO" id="GO:0008320">
    <property type="term" value="F:protein transmembrane transporter activity"/>
    <property type="evidence" value="ECO:0007669"/>
    <property type="project" value="TreeGrafter"/>
</dbReference>
<evidence type="ECO:0000256" key="2">
    <source>
        <dbReference type="ARBA" id="ARBA00005792"/>
    </source>
</evidence>
<dbReference type="GO" id="GO:0016031">
    <property type="term" value="P:tRNA import into mitochondrion"/>
    <property type="evidence" value="ECO:0007669"/>
    <property type="project" value="TreeGrafter"/>
</dbReference>
<evidence type="ECO:0000256" key="6">
    <source>
        <dbReference type="ARBA" id="ARBA00022927"/>
    </source>
</evidence>